<protein>
    <submittedName>
        <fullName evidence="4">Uncharacterized protein</fullName>
    </submittedName>
</protein>
<dbReference type="PANTHER" id="PTHR24322">
    <property type="entry name" value="PKSB"/>
    <property type="match status" value="1"/>
</dbReference>
<gene>
    <name evidence="4" type="ORF">PIBRA_LOCUS1705</name>
</gene>
<sequence>MSPESKSLIRTILNPMLPFQMLLRLYSVCVLMVDIFFVYINTIISIIESVYEFFVPPPMKSLKNETALIIGAGRGIGQSLAIQLSDLGATVICVDINESNNERTIEYIKEMGYDDVHGYCCDITKKSNILALTKFIEKDIGFVTMLFHCCGVPSPRSLISLPPQDIQVTMDLTLNSYIWLIDQLMPQMKVKNHGHIIALTSVAGLSYNKDLMPLSVAQFAVQGLAKSLMEDLRVNRLDGVHITLSHIYPFIVKENSDMEAKIPSYFGTITPERAAKAVLDSVRRNYAEASVPKHMLFLGNVLRVLPRKATMMIRDLLDTGVDFA</sequence>
<dbReference type="AlphaFoldDB" id="A0A9P0T0E3"/>
<dbReference type="SUPFAM" id="SSF51735">
    <property type="entry name" value="NAD(P)-binding Rossmann-fold domains"/>
    <property type="match status" value="1"/>
</dbReference>
<dbReference type="Pfam" id="PF00106">
    <property type="entry name" value="adh_short"/>
    <property type="match status" value="1"/>
</dbReference>
<evidence type="ECO:0000313" key="5">
    <source>
        <dbReference type="Proteomes" id="UP001152562"/>
    </source>
</evidence>
<dbReference type="InterPro" id="IPR036291">
    <property type="entry name" value="NAD(P)-bd_dom_sf"/>
</dbReference>
<evidence type="ECO:0000256" key="1">
    <source>
        <dbReference type="ARBA" id="ARBA00006484"/>
    </source>
</evidence>
<keyword evidence="2" id="KW-0560">Oxidoreductase</keyword>
<dbReference type="PANTHER" id="PTHR24322:SF736">
    <property type="entry name" value="RETINOL DEHYDROGENASE 10"/>
    <property type="match status" value="1"/>
</dbReference>
<dbReference type="Proteomes" id="UP001152562">
    <property type="component" value="Unassembled WGS sequence"/>
</dbReference>
<dbReference type="PRINTS" id="PR00081">
    <property type="entry name" value="GDHRDH"/>
</dbReference>
<dbReference type="GO" id="GO:0016616">
    <property type="term" value="F:oxidoreductase activity, acting on the CH-OH group of donors, NAD or NADP as acceptor"/>
    <property type="evidence" value="ECO:0007669"/>
    <property type="project" value="TreeGrafter"/>
</dbReference>
<name>A0A9P0T0E3_PIEBR</name>
<keyword evidence="3" id="KW-1133">Transmembrane helix</keyword>
<dbReference type="EMBL" id="CALOZG010000002">
    <property type="protein sequence ID" value="CAH3968661.1"/>
    <property type="molecule type" value="Genomic_DNA"/>
</dbReference>
<reference evidence="4" key="1">
    <citation type="submission" date="2022-05" db="EMBL/GenBank/DDBJ databases">
        <authorList>
            <person name="Okamura Y."/>
        </authorList>
    </citation>
    <scope>NUCLEOTIDE SEQUENCE</scope>
</reference>
<evidence type="ECO:0000256" key="2">
    <source>
        <dbReference type="ARBA" id="ARBA00023002"/>
    </source>
</evidence>
<dbReference type="InterPro" id="IPR002347">
    <property type="entry name" value="SDR_fam"/>
</dbReference>
<comment type="caution">
    <text evidence="4">The sequence shown here is derived from an EMBL/GenBank/DDBJ whole genome shotgun (WGS) entry which is preliminary data.</text>
</comment>
<dbReference type="Gene3D" id="3.40.50.720">
    <property type="entry name" value="NAD(P)-binding Rossmann-like Domain"/>
    <property type="match status" value="1"/>
</dbReference>
<organism evidence="4 5">
    <name type="scientific">Pieris brassicae</name>
    <name type="common">White butterfly</name>
    <name type="synonym">Large white butterfly</name>
    <dbReference type="NCBI Taxonomy" id="7116"/>
    <lineage>
        <taxon>Eukaryota</taxon>
        <taxon>Metazoa</taxon>
        <taxon>Ecdysozoa</taxon>
        <taxon>Arthropoda</taxon>
        <taxon>Hexapoda</taxon>
        <taxon>Insecta</taxon>
        <taxon>Pterygota</taxon>
        <taxon>Neoptera</taxon>
        <taxon>Endopterygota</taxon>
        <taxon>Lepidoptera</taxon>
        <taxon>Glossata</taxon>
        <taxon>Ditrysia</taxon>
        <taxon>Papilionoidea</taxon>
        <taxon>Pieridae</taxon>
        <taxon>Pierinae</taxon>
        <taxon>Pieris</taxon>
    </lineage>
</organism>
<evidence type="ECO:0000256" key="3">
    <source>
        <dbReference type="SAM" id="Phobius"/>
    </source>
</evidence>
<accession>A0A9P0T0E3</accession>
<evidence type="ECO:0000313" key="4">
    <source>
        <dbReference type="EMBL" id="CAH3968661.1"/>
    </source>
</evidence>
<keyword evidence="3" id="KW-0812">Transmembrane</keyword>
<keyword evidence="5" id="KW-1185">Reference proteome</keyword>
<proteinExistence type="inferred from homology"/>
<comment type="similarity">
    <text evidence="1">Belongs to the short-chain dehydrogenases/reductases (SDR) family.</text>
</comment>
<dbReference type="GO" id="GO:0005811">
    <property type="term" value="C:lipid droplet"/>
    <property type="evidence" value="ECO:0007669"/>
    <property type="project" value="TreeGrafter"/>
</dbReference>
<keyword evidence="3" id="KW-0472">Membrane</keyword>
<feature type="transmembrane region" description="Helical" evidence="3">
    <location>
        <begin position="21"/>
        <end position="40"/>
    </location>
</feature>